<evidence type="ECO:0000256" key="1">
    <source>
        <dbReference type="SAM" id="SignalP"/>
    </source>
</evidence>
<dbReference type="Gene3D" id="2.30.30.830">
    <property type="match status" value="1"/>
</dbReference>
<dbReference type="PIRSF" id="PIRSF016481">
    <property type="entry name" value="Pilus_assembly_PilP"/>
    <property type="match status" value="1"/>
</dbReference>
<dbReference type="PROSITE" id="PS51257">
    <property type="entry name" value="PROKAR_LIPOPROTEIN"/>
    <property type="match status" value="1"/>
</dbReference>
<organism evidence="2 3">
    <name type="scientific">Hydrocarboniclastica marina</name>
    <dbReference type="NCBI Taxonomy" id="2259620"/>
    <lineage>
        <taxon>Bacteria</taxon>
        <taxon>Pseudomonadati</taxon>
        <taxon>Pseudomonadota</taxon>
        <taxon>Gammaproteobacteria</taxon>
        <taxon>Alteromonadales</taxon>
        <taxon>Alteromonadaceae</taxon>
        <taxon>Hydrocarboniclastica</taxon>
    </lineage>
</organism>
<dbReference type="AlphaFoldDB" id="A0A4P7XF81"/>
<proteinExistence type="predicted"/>
<evidence type="ECO:0000313" key="2">
    <source>
        <dbReference type="EMBL" id="QCF25074.1"/>
    </source>
</evidence>
<gene>
    <name evidence="2" type="ORF">soil367_03470</name>
</gene>
<keyword evidence="1" id="KW-0732">Signal</keyword>
<dbReference type="InterPro" id="IPR007446">
    <property type="entry name" value="PilP"/>
</dbReference>
<dbReference type="OrthoDB" id="5296580at2"/>
<keyword evidence="3" id="KW-1185">Reference proteome</keyword>
<feature type="signal peptide" evidence="1">
    <location>
        <begin position="1"/>
        <end position="23"/>
    </location>
</feature>
<dbReference type="RefSeq" id="WP_136546930.1">
    <property type="nucleotide sequence ID" value="NZ_CP031093.1"/>
</dbReference>
<reference evidence="2 3" key="1">
    <citation type="submission" date="2018-07" db="EMBL/GenBank/DDBJ databases">
        <title>Marsedoiliclastica nanhaica gen. nov. sp. nov., a novel marine hydrocarbonoclastic bacterium isolated from an in-situ enriched hydrocarbon-degrading consortium in deep-sea sediment.</title>
        <authorList>
            <person name="Dong C."/>
            <person name="Ma T."/>
            <person name="Liu R."/>
            <person name="Shao Z."/>
        </authorList>
    </citation>
    <scope>NUCLEOTIDE SEQUENCE [LARGE SCALE GENOMIC DNA]</scope>
    <source>
        <strain evidence="3">soil36-7</strain>
    </source>
</reference>
<protein>
    <submittedName>
        <fullName evidence="2">Pilus assembly protein PilP</fullName>
    </submittedName>
</protein>
<sequence>MSGFKRGLYLFGPVLLLALSGCADESGFDDLDRYMEETRNAPRGVVEPLPEFQAYEAFNYRSSDRRAPFQPPVEVQLTMREEAPRSDVQPDTDRPKELLEQFSLDNLNMVGTLRRSVGEDTLYALVRDAQGGIHRVRKGNHMGQNYGRVVGIDEGRIELVEIVPNGRGSWIERPRSLTLDEGGRL</sequence>
<accession>A0A4P7XF81</accession>
<dbReference type="EMBL" id="CP031093">
    <property type="protein sequence ID" value="QCF25074.1"/>
    <property type="molecule type" value="Genomic_DNA"/>
</dbReference>
<name>A0A4P7XF81_9ALTE</name>
<dbReference type="KEGG" id="hmi:soil367_03470"/>
<feature type="chain" id="PRO_5021027189" evidence="1">
    <location>
        <begin position="24"/>
        <end position="185"/>
    </location>
</feature>
<dbReference type="Proteomes" id="UP000298049">
    <property type="component" value="Chromosome"/>
</dbReference>
<dbReference type="Pfam" id="PF04351">
    <property type="entry name" value="PilP"/>
    <property type="match status" value="1"/>
</dbReference>
<evidence type="ECO:0000313" key="3">
    <source>
        <dbReference type="Proteomes" id="UP000298049"/>
    </source>
</evidence>